<reference evidence="9 10" key="1">
    <citation type="submission" date="2021-06" db="EMBL/GenBank/DDBJ databases">
        <authorList>
            <person name="Jeong J.W."/>
        </authorList>
    </citation>
    <scope>NUCLEOTIDE SEQUENCE [LARGE SCALE GENOMIC DNA]</scope>
    <source>
        <strain evidence="9 10">MMS21-TAE1-1</strain>
    </source>
</reference>
<protein>
    <submittedName>
        <fullName evidence="9">Amino acid ABC transporter ATP-binding protein</fullName>
    </submittedName>
</protein>
<evidence type="ECO:0000256" key="3">
    <source>
        <dbReference type="ARBA" id="ARBA00022448"/>
    </source>
</evidence>
<dbReference type="SMART" id="SM00382">
    <property type="entry name" value="AAA"/>
    <property type="match status" value="1"/>
</dbReference>
<dbReference type="RefSeq" id="WP_216923587.1">
    <property type="nucleotide sequence ID" value="NZ_JAHOPC010000002.1"/>
</dbReference>
<dbReference type="GO" id="GO:0005524">
    <property type="term" value="F:ATP binding"/>
    <property type="evidence" value="ECO:0007669"/>
    <property type="project" value="UniProtKB-KW"/>
</dbReference>
<dbReference type="InterPro" id="IPR003593">
    <property type="entry name" value="AAA+_ATPase"/>
</dbReference>
<evidence type="ECO:0000256" key="1">
    <source>
        <dbReference type="ARBA" id="ARBA00004202"/>
    </source>
</evidence>
<evidence type="ECO:0000256" key="2">
    <source>
        <dbReference type="ARBA" id="ARBA00005417"/>
    </source>
</evidence>
<dbReference type="EMBL" id="JAHOPC010000002">
    <property type="protein sequence ID" value="MBU8865750.1"/>
    <property type="molecule type" value="Genomic_DNA"/>
</dbReference>
<sequence length="288" mass="31422">MSHALSPQLPTTTAQKDNDVSEQKGIQVATPEHTQGTAGNGQVLVEARGLQKSFGIRQILKNVDFQMNKGDITVIIGKSGSGKSTLLRALAGLTDPDEGEILVDGRTVFAEQKRTKEWTKVRSEVGMVFQTYTLWPHMNVLDNLVLAPRKVRGAAGSESRDRAEAALDEVGMKHHILSRPTQLSGGERQRVAIARALMMKPKLLLCDEITSALDPPVAAEVLDVLRRLKEEDGIAVALVTHDMAFASKAADRVVFFHDGEIAVNATPEAAFDDCDNQDLKKFVDAVRF</sequence>
<feature type="domain" description="ABC transporter" evidence="8">
    <location>
        <begin position="45"/>
        <end position="283"/>
    </location>
</feature>
<evidence type="ECO:0000313" key="9">
    <source>
        <dbReference type="EMBL" id="MBU8865750.1"/>
    </source>
</evidence>
<dbReference type="Proteomes" id="UP000824166">
    <property type="component" value="Unassembled WGS sequence"/>
</dbReference>
<organism evidence="9 10">
    <name type="scientific">Paenarthrobacter aromaticivorans</name>
    <dbReference type="NCBI Taxonomy" id="2849150"/>
    <lineage>
        <taxon>Bacteria</taxon>
        <taxon>Bacillati</taxon>
        <taxon>Actinomycetota</taxon>
        <taxon>Actinomycetes</taxon>
        <taxon>Micrococcales</taxon>
        <taxon>Micrococcaceae</taxon>
        <taxon>Paenarthrobacter</taxon>
    </lineage>
</organism>
<keyword evidence="4" id="KW-1003">Cell membrane</keyword>
<keyword evidence="6" id="KW-0472">Membrane</keyword>
<evidence type="ECO:0000256" key="7">
    <source>
        <dbReference type="SAM" id="MobiDB-lite"/>
    </source>
</evidence>
<evidence type="ECO:0000259" key="8">
    <source>
        <dbReference type="PROSITE" id="PS50893"/>
    </source>
</evidence>
<evidence type="ECO:0000256" key="4">
    <source>
        <dbReference type="ARBA" id="ARBA00022475"/>
    </source>
</evidence>
<evidence type="ECO:0000313" key="10">
    <source>
        <dbReference type="Proteomes" id="UP000824166"/>
    </source>
</evidence>
<dbReference type="InterPro" id="IPR030679">
    <property type="entry name" value="ABC_ATPase_HisP-typ"/>
</dbReference>
<comment type="caution">
    <text evidence="9">The sequence shown here is derived from an EMBL/GenBank/DDBJ whole genome shotgun (WGS) entry which is preliminary data.</text>
</comment>
<feature type="region of interest" description="Disordered" evidence="7">
    <location>
        <begin position="1"/>
        <end position="40"/>
    </location>
</feature>
<dbReference type="PIRSF" id="PIRSF039085">
    <property type="entry name" value="ABC_ATPase_HisP"/>
    <property type="match status" value="1"/>
</dbReference>
<dbReference type="InterPro" id="IPR017871">
    <property type="entry name" value="ABC_transporter-like_CS"/>
</dbReference>
<dbReference type="PROSITE" id="PS00211">
    <property type="entry name" value="ABC_TRANSPORTER_1"/>
    <property type="match status" value="1"/>
</dbReference>
<keyword evidence="9" id="KW-0547">Nucleotide-binding</keyword>
<keyword evidence="5" id="KW-0029">Amino-acid transport</keyword>
<comment type="subcellular location">
    <subcellularLocation>
        <location evidence="1">Cell membrane</location>
        <topology evidence="1">Peripheral membrane protein</topology>
    </subcellularLocation>
</comment>
<comment type="similarity">
    <text evidence="2">Belongs to the ABC transporter superfamily.</text>
</comment>
<name>A0ABS6I2Y3_9MICC</name>
<dbReference type="InterPro" id="IPR050086">
    <property type="entry name" value="MetN_ABC_transporter-like"/>
</dbReference>
<evidence type="ECO:0000256" key="5">
    <source>
        <dbReference type="ARBA" id="ARBA00022970"/>
    </source>
</evidence>
<accession>A0ABS6I2Y3</accession>
<dbReference type="PROSITE" id="PS50893">
    <property type="entry name" value="ABC_TRANSPORTER_2"/>
    <property type="match status" value="1"/>
</dbReference>
<dbReference type="InterPro" id="IPR003439">
    <property type="entry name" value="ABC_transporter-like_ATP-bd"/>
</dbReference>
<gene>
    <name evidence="9" type="ORF">KSW38_05535</name>
</gene>
<keyword evidence="3" id="KW-0813">Transport</keyword>
<keyword evidence="9" id="KW-0067">ATP-binding</keyword>
<dbReference type="PANTHER" id="PTHR43166:SF9">
    <property type="entry name" value="GLUTAMATE_ASPARTATE IMPORT ATP-BINDING PROTEIN GLTL"/>
    <property type="match status" value="1"/>
</dbReference>
<evidence type="ECO:0000256" key="6">
    <source>
        <dbReference type="ARBA" id="ARBA00023136"/>
    </source>
</evidence>
<proteinExistence type="inferred from homology"/>
<keyword evidence="10" id="KW-1185">Reference proteome</keyword>
<dbReference type="Pfam" id="PF00005">
    <property type="entry name" value="ABC_tran"/>
    <property type="match status" value="1"/>
</dbReference>
<dbReference type="PANTHER" id="PTHR43166">
    <property type="entry name" value="AMINO ACID IMPORT ATP-BINDING PROTEIN"/>
    <property type="match status" value="1"/>
</dbReference>